<dbReference type="Pfam" id="PF08448">
    <property type="entry name" value="PAS_4"/>
    <property type="match status" value="1"/>
</dbReference>
<keyword evidence="4" id="KW-0808">Transferase</keyword>
<evidence type="ECO:0000256" key="1">
    <source>
        <dbReference type="ARBA" id="ARBA00000085"/>
    </source>
</evidence>
<dbReference type="CDD" id="cd00156">
    <property type="entry name" value="REC"/>
    <property type="match status" value="1"/>
</dbReference>
<evidence type="ECO:0000259" key="7">
    <source>
        <dbReference type="PROSITE" id="PS50109"/>
    </source>
</evidence>
<dbReference type="InterPro" id="IPR004358">
    <property type="entry name" value="Sig_transdc_His_kin-like_C"/>
</dbReference>
<dbReference type="SMART" id="SM00091">
    <property type="entry name" value="PAS"/>
    <property type="match status" value="5"/>
</dbReference>
<dbReference type="AlphaFoldDB" id="A0A8E7AXM3"/>
<dbReference type="PRINTS" id="PR00344">
    <property type="entry name" value="BCTRLSENSOR"/>
</dbReference>
<dbReference type="PANTHER" id="PTHR43304:SF1">
    <property type="entry name" value="PAC DOMAIN-CONTAINING PROTEIN"/>
    <property type="match status" value="1"/>
</dbReference>
<dbReference type="RefSeq" id="WP_214418961.1">
    <property type="nucleotide sequence ID" value="NZ_CP075546.1"/>
</dbReference>
<feature type="domain" description="PAS" evidence="9">
    <location>
        <begin position="639"/>
        <end position="683"/>
    </location>
</feature>
<feature type="domain" description="Response regulatory" evidence="8">
    <location>
        <begin position="4"/>
        <end position="119"/>
    </location>
</feature>
<dbReference type="Pfam" id="PF00989">
    <property type="entry name" value="PAS"/>
    <property type="match status" value="1"/>
</dbReference>
<dbReference type="EC" id="2.7.13.3" evidence="2"/>
<dbReference type="CDD" id="cd00082">
    <property type="entry name" value="HisKA"/>
    <property type="match status" value="1"/>
</dbReference>
<feature type="domain" description="PAS" evidence="9">
    <location>
        <begin position="269"/>
        <end position="310"/>
    </location>
</feature>
<gene>
    <name evidence="11" type="ORF">KHC33_12475</name>
</gene>
<dbReference type="GO" id="GO:0006355">
    <property type="term" value="P:regulation of DNA-templated transcription"/>
    <property type="evidence" value="ECO:0007669"/>
    <property type="project" value="InterPro"/>
</dbReference>
<evidence type="ECO:0000259" key="10">
    <source>
        <dbReference type="PROSITE" id="PS50113"/>
    </source>
</evidence>
<feature type="domain" description="PAS" evidence="9">
    <location>
        <begin position="515"/>
        <end position="584"/>
    </location>
</feature>
<dbReference type="Pfam" id="PF13188">
    <property type="entry name" value="PAS_8"/>
    <property type="match status" value="1"/>
</dbReference>
<comment type="catalytic activity">
    <reaction evidence="1">
        <text>ATP + protein L-histidine = ADP + protein N-phospho-L-histidine.</text>
        <dbReference type="EC" id="2.7.13.3"/>
    </reaction>
</comment>
<dbReference type="Gene3D" id="3.30.450.20">
    <property type="entry name" value="PAS domain"/>
    <property type="match status" value="5"/>
</dbReference>
<dbReference type="InterPro" id="IPR000700">
    <property type="entry name" value="PAS-assoc_C"/>
</dbReference>
<evidence type="ECO:0000256" key="5">
    <source>
        <dbReference type="ARBA" id="ARBA00022777"/>
    </source>
</evidence>
<dbReference type="Pfam" id="PF02518">
    <property type="entry name" value="HATPase_c"/>
    <property type="match status" value="1"/>
</dbReference>
<dbReference type="InterPro" id="IPR003594">
    <property type="entry name" value="HATPase_dom"/>
</dbReference>
<evidence type="ECO:0000313" key="11">
    <source>
        <dbReference type="EMBL" id="QVV88144.1"/>
    </source>
</evidence>
<sequence>MVISVLYVDDEEALCDLATRFLNKEPDISCVSVTSAKKALKSLQFEQYDILVTDYQMPGMDGLCLLKEISIRNIDIPVILFTGRGREEVAIEAFNLGATFYVQKGDPVTVQFQELVHKIRIGVDRNRTRKKLIESEQRFRSFFTHTLLGSAILDADARIIEANDYLCCLLGYEKTDLVNTYWPDLFNKGMDSDAGEEKRNFKGIRTGQYDTLHQKPDGTYIALRIALSPILEGTKISGYSLLISDINAEFKLKEQYEELVESRAIVTEHENSIRTVLNALDDCGLLLDLSGNILYFNTKAADFLGISNDSGDTVLFDYLSESDQKILKKGFSLALHLGEDQSVITAKGNQRYEWTVHPIKERKSFEGRIVLFCRDITEIHEIMEELEISRERYRQFAEFLPQSLFEINRDGTIAYLNPHGRTVFQVTHADLSQGIHYEQFIPEQYREFLQNYVYESFLGKDGEPVEVQLLRATQEIFPAFIQTISIREKGDITRIRGIVIDLTEIRREEQARHELEEKYRTLIENAREIIIVSQDETIQFVNPLGALVTKYSPDELIGKPFSQFIHPEDKQLVYENYVRRIDDPTYQEDYLFRFIDREGGIHWVKTHAIRIVWEGKPATLNMLSEITELIQAQEALKESESRLSSVLNFLPDPTFAVNKNGEVIVWNQIIEKFLHTTGSQILGHHKNEVARLLYGVHRPLLVDLLENEGIDIPDNYQIHRHEKDMVIADVMIVKPEGAPQYLWGKARPLYNQKGEVIGAIESIRDITDRKMIEENLTMVNQKLNLFSSITRHDIRNQLSLIFLAIDNISTGSLTLSNQDYIKKIEESSVRIQNFIDLAREYQEIGVSRPVWNPVLQTFFDVASSLNCVVSCDPGTCKCKNVYVYSDPLIKKVFFNIVDNTVKYATRTPEISVKCQETVDGLIFTIMDNGPGIPEGEKELIFTKGYGSGTGLGLFLVREILGITGMQIRETGLYGKGARFEILIPPGKYLHR</sequence>
<dbReference type="InterPro" id="IPR001610">
    <property type="entry name" value="PAC"/>
</dbReference>
<dbReference type="SMART" id="SM00086">
    <property type="entry name" value="PAC"/>
    <property type="match status" value="4"/>
</dbReference>
<dbReference type="EMBL" id="CP075546">
    <property type="protein sequence ID" value="QVV88144.1"/>
    <property type="molecule type" value="Genomic_DNA"/>
</dbReference>
<dbReference type="InterPro" id="IPR011006">
    <property type="entry name" value="CheY-like_superfamily"/>
</dbReference>
<reference evidence="11 12" key="1">
    <citation type="submission" date="2021-05" db="EMBL/GenBank/DDBJ databases">
        <title>A novel Methanospirillum isolate from a pyrite-forming mixed culture.</title>
        <authorList>
            <person name="Bunk B."/>
            <person name="Sproer C."/>
            <person name="Spring S."/>
            <person name="Pester M."/>
        </authorList>
    </citation>
    <scope>NUCLEOTIDE SEQUENCE [LARGE SCALE GENOMIC DNA]</scope>
    <source>
        <strain evidence="11 12">J.3.6.1-F.2.7.3</strain>
    </source>
</reference>
<evidence type="ECO:0000313" key="12">
    <source>
        <dbReference type="Proteomes" id="UP000680656"/>
    </source>
</evidence>
<name>A0A8E7AXM3_9EURY</name>
<proteinExistence type="predicted"/>
<dbReference type="PROSITE" id="PS50113">
    <property type="entry name" value="PAC"/>
    <property type="match status" value="1"/>
</dbReference>
<evidence type="ECO:0000256" key="6">
    <source>
        <dbReference type="PROSITE-ProRule" id="PRU00169"/>
    </source>
</evidence>
<dbReference type="NCBIfam" id="TIGR00229">
    <property type="entry name" value="sensory_box"/>
    <property type="match status" value="5"/>
</dbReference>
<dbReference type="SUPFAM" id="SSF55874">
    <property type="entry name" value="ATPase domain of HSP90 chaperone/DNA topoisomerase II/histidine kinase"/>
    <property type="match status" value="1"/>
</dbReference>
<dbReference type="PROSITE" id="PS50112">
    <property type="entry name" value="PAS"/>
    <property type="match status" value="4"/>
</dbReference>
<keyword evidence="5" id="KW-0418">Kinase</keyword>
<dbReference type="Gene3D" id="3.30.565.10">
    <property type="entry name" value="Histidine kinase-like ATPase, C-terminal domain"/>
    <property type="match status" value="1"/>
</dbReference>
<dbReference type="InterPro" id="IPR013656">
    <property type="entry name" value="PAS_4"/>
</dbReference>
<feature type="domain" description="Histidine kinase" evidence="7">
    <location>
        <begin position="889"/>
        <end position="987"/>
    </location>
</feature>
<dbReference type="PROSITE" id="PS50109">
    <property type="entry name" value="HIS_KIN"/>
    <property type="match status" value="1"/>
</dbReference>
<dbReference type="InterPro" id="IPR003661">
    <property type="entry name" value="HisK_dim/P_dom"/>
</dbReference>
<keyword evidence="3 6" id="KW-0597">Phosphoprotein</keyword>
<accession>A0A8E7AXM3</accession>
<feature type="modified residue" description="4-aspartylphosphate" evidence="6">
    <location>
        <position position="54"/>
    </location>
</feature>
<dbReference type="SUPFAM" id="SSF52172">
    <property type="entry name" value="CheY-like"/>
    <property type="match status" value="1"/>
</dbReference>
<dbReference type="SMART" id="SM00448">
    <property type="entry name" value="REC"/>
    <property type="match status" value="1"/>
</dbReference>
<feature type="domain" description="PAC" evidence="10">
    <location>
        <begin position="726"/>
        <end position="778"/>
    </location>
</feature>
<dbReference type="GeneID" id="65098013"/>
<dbReference type="SUPFAM" id="SSF55785">
    <property type="entry name" value="PYP-like sensor domain (PAS domain)"/>
    <property type="match status" value="5"/>
</dbReference>
<dbReference type="InterPro" id="IPR013767">
    <property type="entry name" value="PAS_fold"/>
</dbReference>
<dbReference type="InterPro" id="IPR035965">
    <property type="entry name" value="PAS-like_dom_sf"/>
</dbReference>
<dbReference type="InterPro" id="IPR005467">
    <property type="entry name" value="His_kinase_dom"/>
</dbReference>
<protein>
    <recommendedName>
        <fullName evidence="2">histidine kinase</fullName>
        <ecNumber evidence="2">2.7.13.3</ecNumber>
    </recommendedName>
</protein>
<evidence type="ECO:0000259" key="8">
    <source>
        <dbReference type="PROSITE" id="PS50110"/>
    </source>
</evidence>
<organism evidence="11 12">
    <name type="scientific">Methanospirillum purgamenti</name>
    <dbReference type="NCBI Taxonomy" id="2834276"/>
    <lineage>
        <taxon>Archaea</taxon>
        <taxon>Methanobacteriati</taxon>
        <taxon>Methanobacteriota</taxon>
        <taxon>Stenosarchaea group</taxon>
        <taxon>Methanomicrobia</taxon>
        <taxon>Methanomicrobiales</taxon>
        <taxon>Methanospirillaceae</taxon>
        <taxon>Methanospirillum</taxon>
    </lineage>
</organism>
<dbReference type="KEGG" id="mrtj:KHC33_12475"/>
<dbReference type="GO" id="GO:0000155">
    <property type="term" value="F:phosphorelay sensor kinase activity"/>
    <property type="evidence" value="ECO:0007669"/>
    <property type="project" value="InterPro"/>
</dbReference>
<dbReference type="Pfam" id="PF13426">
    <property type="entry name" value="PAS_9"/>
    <property type="match status" value="2"/>
</dbReference>
<dbReference type="InterPro" id="IPR036890">
    <property type="entry name" value="HATPase_C_sf"/>
</dbReference>
<evidence type="ECO:0000256" key="4">
    <source>
        <dbReference type="ARBA" id="ARBA00022679"/>
    </source>
</evidence>
<dbReference type="PROSITE" id="PS50110">
    <property type="entry name" value="RESPONSE_REGULATORY"/>
    <property type="match status" value="1"/>
</dbReference>
<dbReference type="InterPro" id="IPR001789">
    <property type="entry name" value="Sig_transdc_resp-reg_receiver"/>
</dbReference>
<dbReference type="SMART" id="SM00387">
    <property type="entry name" value="HATPase_c"/>
    <property type="match status" value="1"/>
</dbReference>
<dbReference type="InterPro" id="IPR000014">
    <property type="entry name" value="PAS"/>
</dbReference>
<dbReference type="Gene3D" id="3.40.50.2300">
    <property type="match status" value="1"/>
</dbReference>
<evidence type="ECO:0000259" key="9">
    <source>
        <dbReference type="PROSITE" id="PS50112"/>
    </source>
</evidence>
<dbReference type="Proteomes" id="UP000680656">
    <property type="component" value="Chromosome"/>
</dbReference>
<dbReference type="CDD" id="cd00075">
    <property type="entry name" value="HATPase"/>
    <property type="match status" value="1"/>
</dbReference>
<evidence type="ECO:0000256" key="2">
    <source>
        <dbReference type="ARBA" id="ARBA00012438"/>
    </source>
</evidence>
<dbReference type="InterPro" id="IPR052162">
    <property type="entry name" value="Sensor_kinase/Photoreceptor"/>
</dbReference>
<keyword evidence="12" id="KW-1185">Reference proteome</keyword>
<dbReference type="PANTHER" id="PTHR43304">
    <property type="entry name" value="PHYTOCHROME-LIKE PROTEIN CPH1"/>
    <property type="match status" value="1"/>
</dbReference>
<dbReference type="Pfam" id="PF00072">
    <property type="entry name" value="Response_reg"/>
    <property type="match status" value="1"/>
</dbReference>
<evidence type="ECO:0000256" key="3">
    <source>
        <dbReference type="ARBA" id="ARBA00022553"/>
    </source>
</evidence>
<feature type="domain" description="PAS" evidence="9">
    <location>
        <begin position="135"/>
        <end position="179"/>
    </location>
</feature>
<dbReference type="CDD" id="cd00130">
    <property type="entry name" value="PAS"/>
    <property type="match status" value="5"/>
</dbReference>